<dbReference type="PROSITE" id="PS51755">
    <property type="entry name" value="OMPR_PHOB"/>
    <property type="match status" value="1"/>
</dbReference>
<evidence type="ECO:0000259" key="5">
    <source>
        <dbReference type="PROSITE" id="PS51755"/>
    </source>
</evidence>
<evidence type="ECO:0000313" key="6">
    <source>
        <dbReference type="EMBL" id="MFK4443849.1"/>
    </source>
</evidence>
<dbReference type="InterPro" id="IPR001867">
    <property type="entry name" value="OmpR/PhoB-type_DNA-bd"/>
</dbReference>
<organism evidence="6 7">
    <name type="scientific">Caballeronia udeis</name>
    <dbReference type="NCBI Taxonomy" id="1232866"/>
    <lineage>
        <taxon>Bacteria</taxon>
        <taxon>Pseudomonadati</taxon>
        <taxon>Pseudomonadota</taxon>
        <taxon>Betaproteobacteria</taxon>
        <taxon>Burkholderiales</taxon>
        <taxon>Burkholderiaceae</taxon>
        <taxon>Caballeronia</taxon>
    </lineage>
</organism>
<dbReference type="InterPro" id="IPR016032">
    <property type="entry name" value="Sig_transdc_resp-reg_C-effctor"/>
</dbReference>
<dbReference type="SUPFAM" id="SSF46894">
    <property type="entry name" value="C-terminal effector domain of the bipartite response regulators"/>
    <property type="match status" value="1"/>
</dbReference>
<reference evidence="6 7" key="1">
    <citation type="submission" date="2024-10" db="EMBL/GenBank/DDBJ databases">
        <authorList>
            <person name="Deangelis K."/>
            <person name="Huntemann M."/>
            <person name="Clum A."/>
            <person name="Wang J."/>
            <person name="Palaniappan K."/>
            <person name="Ritter S."/>
            <person name="Chen I.-M."/>
            <person name="Stamatis D."/>
            <person name="Reddy T."/>
            <person name="O'Malley R."/>
            <person name="Daum C."/>
            <person name="Ng V."/>
            <person name="Ivanova N."/>
            <person name="Kyrpides N."/>
            <person name="Woyke T."/>
        </authorList>
    </citation>
    <scope>NUCLEOTIDE SEQUENCE [LARGE SCALE GENOMIC DNA]</scope>
    <source>
        <strain evidence="6 7">GAS97</strain>
    </source>
</reference>
<keyword evidence="3 4" id="KW-0238">DNA-binding</keyword>
<feature type="DNA-binding region" description="OmpR/PhoB-type" evidence="4">
    <location>
        <begin position="1"/>
        <end position="102"/>
    </location>
</feature>
<dbReference type="Gene3D" id="3.40.50.300">
    <property type="entry name" value="P-loop containing nucleotide triphosphate hydrolases"/>
    <property type="match status" value="1"/>
</dbReference>
<dbReference type="Gene3D" id="1.10.10.10">
    <property type="entry name" value="Winged helix-like DNA-binding domain superfamily/Winged helix DNA-binding domain"/>
    <property type="match status" value="1"/>
</dbReference>
<dbReference type="CDD" id="cd00383">
    <property type="entry name" value="trans_reg_C"/>
    <property type="match status" value="1"/>
</dbReference>
<dbReference type="PANTHER" id="PTHR16305">
    <property type="entry name" value="TESTICULAR SOLUBLE ADENYLYL CYCLASE"/>
    <property type="match status" value="1"/>
</dbReference>
<keyword evidence="2" id="KW-0067">ATP-binding</keyword>
<dbReference type="GO" id="GO:0003677">
    <property type="term" value="F:DNA binding"/>
    <property type="evidence" value="ECO:0007669"/>
    <property type="project" value="UniProtKB-KW"/>
</dbReference>
<reference evidence="6 7" key="2">
    <citation type="submission" date="2024-11" db="EMBL/GenBank/DDBJ databases">
        <title>Using genomics to understand microbial adaptation to soil warming.</title>
        <authorList>
            <person name="Deangelis K.M. PhD."/>
        </authorList>
    </citation>
    <scope>NUCLEOTIDE SEQUENCE [LARGE SCALE GENOMIC DNA]</scope>
    <source>
        <strain evidence="6 7">GAS97</strain>
    </source>
</reference>
<evidence type="ECO:0000256" key="4">
    <source>
        <dbReference type="PROSITE-ProRule" id="PRU01091"/>
    </source>
</evidence>
<keyword evidence="7" id="KW-1185">Reference proteome</keyword>
<name>A0ABW8MKI4_9BURK</name>
<evidence type="ECO:0000256" key="2">
    <source>
        <dbReference type="ARBA" id="ARBA00022840"/>
    </source>
</evidence>
<dbReference type="PANTHER" id="PTHR16305:SF28">
    <property type="entry name" value="GUANYLATE CYCLASE DOMAIN-CONTAINING PROTEIN"/>
    <property type="match status" value="1"/>
</dbReference>
<evidence type="ECO:0000256" key="3">
    <source>
        <dbReference type="ARBA" id="ARBA00023125"/>
    </source>
</evidence>
<sequence>MSEFPPFRLDRANQCVWQSTPDGEERRLNLRPRAYDMLQYLVDNAGRLVTHDEFLDALWQKVLVEPQVLKGHMLSIRAALGDDPANPTFIETLRGRGYRFIAPVRTRMPANTAARATAADAERPAHGTFVGRTPQLEKLKTLFDEACAGESRVVFIAGEPGIGKTTLVDQFLESLDGRADVLTSLGRCVEGYGGTEPYYPVLEALAQLVRGEAGAAIMRSLISIAPTWAAQLPGSVPERYHAALQHQLVGAVSGRMLREICEFFAALSVQRPLALVFEDLHWSDYSTVDMLSAIARHRSHARLMVVATYRPEDVEIARHPLGRLNRDLGLQKLCHDIVLGPLTQGAIAEYLQGKAQQAHENGLARLVCERSGGNPLFMVATLDHLVAQGIAQSTPDGWKLHVSPSEVRLEVPLTLSQVIEHRIRRLTDDQQRVLEAASVAGLNFDATVVAPVAQLSQECFEEMCEALCRQESFIRREAPAPLDHMVAARTFAFRHTMYRQTFYERQGALRTAHSHLRIAEELEARCAPEARGGIAAELAQHFAAARQWSRALGYLRIAIQTAKKRLAYNDALAVLDRAMMLAANLPEDARAAAEAEFLEGRASIFTASHDRRALETCEQLATRAAQLGLIDIQSRALLSLAYAYSWRDQLRCSRIIDEALALSEQQTDPQQQARTRISGYVWRMWVRGWRADDIRQCEVALETLRNGADPFTTAWSQCEYAMVLMVSTRYQQARDTILASYQFLVDNDENRPEFNMARATWMVNLGVPWALLYLGDLGRAQHEFDRAIAMYTANGNQYGADTLTLYRCWVQFHALGFDAMLESCTQVLAETLAGTAVRRSTLPAEQRLAILLKGLAHLGLGDTRTARVHLLDVMQRMDNEPVIFDWYWRLSLEWGLGDLALTEGKLDEAMTHAARLVKLATATEERTWQGLSWELQARVALQLGTVTDAVRCLDKAIAATQHFQTPLADWRIHRTASEAYSLTGDVVAAARHAELAASKKAALAASLPAGHTLRATLEADS</sequence>
<dbReference type="RefSeq" id="WP_404608705.1">
    <property type="nucleotide sequence ID" value="NZ_JBIYDN010000011.1"/>
</dbReference>
<feature type="domain" description="OmpR/PhoB-type" evidence="5">
    <location>
        <begin position="1"/>
        <end position="102"/>
    </location>
</feature>
<dbReference type="SUPFAM" id="SSF48452">
    <property type="entry name" value="TPR-like"/>
    <property type="match status" value="1"/>
</dbReference>
<dbReference type="InterPro" id="IPR036388">
    <property type="entry name" value="WH-like_DNA-bd_sf"/>
</dbReference>
<dbReference type="SUPFAM" id="SSF52540">
    <property type="entry name" value="P-loop containing nucleoside triphosphate hydrolases"/>
    <property type="match status" value="1"/>
</dbReference>
<dbReference type="Pfam" id="PF00486">
    <property type="entry name" value="Trans_reg_C"/>
    <property type="match status" value="1"/>
</dbReference>
<dbReference type="InterPro" id="IPR041664">
    <property type="entry name" value="AAA_16"/>
</dbReference>
<dbReference type="InterPro" id="IPR027417">
    <property type="entry name" value="P-loop_NTPase"/>
</dbReference>
<dbReference type="Proteomes" id="UP001620514">
    <property type="component" value="Unassembled WGS sequence"/>
</dbReference>
<protein>
    <submittedName>
        <fullName evidence="6">DNA-binding winged helix-turn-helix (WHTH) protein/tetratricopeptide (TPR) repeat protein</fullName>
    </submittedName>
</protein>
<comment type="caution">
    <text evidence="6">The sequence shown here is derived from an EMBL/GenBank/DDBJ whole genome shotgun (WGS) entry which is preliminary data.</text>
</comment>
<dbReference type="EMBL" id="JBIYDN010000011">
    <property type="protein sequence ID" value="MFK4443849.1"/>
    <property type="molecule type" value="Genomic_DNA"/>
</dbReference>
<evidence type="ECO:0000256" key="1">
    <source>
        <dbReference type="ARBA" id="ARBA00022741"/>
    </source>
</evidence>
<keyword evidence="1" id="KW-0547">Nucleotide-binding</keyword>
<dbReference type="InterPro" id="IPR011990">
    <property type="entry name" value="TPR-like_helical_dom_sf"/>
</dbReference>
<dbReference type="SMART" id="SM00862">
    <property type="entry name" value="Trans_reg_C"/>
    <property type="match status" value="1"/>
</dbReference>
<dbReference type="Gene3D" id="1.25.40.10">
    <property type="entry name" value="Tetratricopeptide repeat domain"/>
    <property type="match status" value="1"/>
</dbReference>
<gene>
    <name evidence="6" type="ORF">ABH943_003871</name>
</gene>
<evidence type="ECO:0000313" key="7">
    <source>
        <dbReference type="Proteomes" id="UP001620514"/>
    </source>
</evidence>
<proteinExistence type="predicted"/>
<accession>A0ABW8MKI4</accession>
<dbReference type="Pfam" id="PF13191">
    <property type="entry name" value="AAA_16"/>
    <property type="match status" value="1"/>
</dbReference>